<gene>
    <name evidence="8" type="ORF">WJX72_006906</name>
</gene>
<dbReference type="FunFam" id="3.40.605.10:FF:000007">
    <property type="entry name" value="NAD/NADP-dependent betaine aldehyde dehydrogenase"/>
    <property type="match status" value="1"/>
</dbReference>
<keyword evidence="3" id="KW-0520">NAD</keyword>
<dbReference type="PANTHER" id="PTHR43860">
    <property type="entry name" value="BETAINE ALDEHYDE DEHYDROGENASE"/>
    <property type="match status" value="1"/>
</dbReference>
<evidence type="ECO:0000313" key="8">
    <source>
        <dbReference type="EMBL" id="KAK9816896.1"/>
    </source>
</evidence>
<evidence type="ECO:0000256" key="3">
    <source>
        <dbReference type="ARBA" id="ARBA00023027"/>
    </source>
</evidence>
<feature type="domain" description="Aldehyde dehydrogenase" evidence="7">
    <location>
        <begin position="14"/>
        <end position="480"/>
    </location>
</feature>
<dbReference type="PROSITE" id="PS00687">
    <property type="entry name" value="ALDEHYDE_DEHYDR_GLU"/>
    <property type="match status" value="1"/>
</dbReference>
<evidence type="ECO:0000313" key="9">
    <source>
        <dbReference type="Proteomes" id="UP001489004"/>
    </source>
</evidence>
<dbReference type="InterPro" id="IPR015590">
    <property type="entry name" value="Aldehyde_DH_dom"/>
</dbReference>
<evidence type="ECO:0000256" key="1">
    <source>
        <dbReference type="ARBA" id="ARBA00009986"/>
    </source>
</evidence>
<evidence type="ECO:0000256" key="5">
    <source>
        <dbReference type="PROSITE-ProRule" id="PRU10007"/>
    </source>
</evidence>
<reference evidence="8 9" key="1">
    <citation type="journal article" date="2024" name="Nat. Commun.">
        <title>Phylogenomics reveals the evolutionary origins of lichenization in chlorophyte algae.</title>
        <authorList>
            <person name="Puginier C."/>
            <person name="Libourel C."/>
            <person name="Otte J."/>
            <person name="Skaloud P."/>
            <person name="Haon M."/>
            <person name="Grisel S."/>
            <person name="Petersen M."/>
            <person name="Berrin J.G."/>
            <person name="Delaux P.M."/>
            <person name="Dal Grande F."/>
            <person name="Keller J."/>
        </authorList>
    </citation>
    <scope>NUCLEOTIDE SEQUENCE [LARGE SCALE GENOMIC DNA]</scope>
    <source>
        <strain evidence="8 9">SAG 2043</strain>
    </source>
</reference>
<proteinExistence type="inferred from homology"/>
<dbReference type="InterPro" id="IPR029510">
    <property type="entry name" value="Ald_DH_CS_GLU"/>
</dbReference>
<feature type="active site" evidence="5">
    <location>
        <position position="255"/>
    </location>
</feature>
<evidence type="ECO:0000259" key="7">
    <source>
        <dbReference type="Pfam" id="PF00171"/>
    </source>
</evidence>
<dbReference type="Pfam" id="PF00171">
    <property type="entry name" value="Aldedh"/>
    <property type="match status" value="1"/>
</dbReference>
<evidence type="ECO:0000256" key="6">
    <source>
        <dbReference type="RuleBase" id="RU003345"/>
    </source>
</evidence>
<dbReference type="PANTHER" id="PTHR43860:SF2">
    <property type="entry name" value="BETAINE ALDEHYDE DEHYDROGENASE-RELATED"/>
    <property type="match status" value="1"/>
</dbReference>
<protein>
    <recommendedName>
        <fullName evidence="7">Aldehyde dehydrogenase domain-containing protein</fullName>
    </recommendedName>
</protein>
<evidence type="ECO:0000256" key="4">
    <source>
        <dbReference type="ARBA" id="ARBA00037921"/>
    </source>
</evidence>
<dbReference type="AlphaFoldDB" id="A0AAW1PTD5"/>
<dbReference type="FunFam" id="3.40.309.10:FF:000012">
    <property type="entry name" value="Betaine aldehyde dehydrogenase"/>
    <property type="match status" value="1"/>
</dbReference>
<dbReference type="SUPFAM" id="SSF53720">
    <property type="entry name" value="ALDH-like"/>
    <property type="match status" value="1"/>
</dbReference>
<dbReference type="Gene3D" id="3.40.309.10">
    <property type="entry name" value="Aldehyde Dehydrogenase, Chain A, domain 2"/>
    <property type="match status" value="1"/>
</dbReference>
<keyword evidence="9" id="KW-1185">Reference proteome</keyword>
<comment type="caution">
    <text evidence="8">The sequence shown here is derived from an EMBL/GenBank/DDBJ whole genome shotgun (WGS) entry which is preliminary data.</text>
</comment>
<evidence type="ECO:0000256" key="2">
    <source>
        <dbReference type="ARBA" id="ARBA00023002"/>
    </source>
</evidence>
<dbReference type="InterPro" id="IPR016163">
    <property type="entry name" value="Ald_DH_C"/>
</dbReference>
<dbReference type="InterPro" id="IPR016161">
    <property type="entry name" value="Ald_DH/histidinol_DH"/>
</dbReference>
<dbReference type="Proteomes" id="UP001489004">
    <property type="component" value="Unassembled WGS sequence"/>
</dbReference>
<comment type="pathway">
    <text evidence="4">Amine and polyamine biosynthesis; betaine biosynthesis via choline pathway; betaine from betaine aldehyde: step 1/1.</text>
</comment>
<dbReference type="Gene3D" id="3.40.605.10">
    <property type="entry name" value="Aldehyde Dehydrogenase, Chain A, domain 1"/>
    <property type="match status" value="1"/>
</dbReference>
<comment type="similarity">
    <text evidence="1 6">Belongs to the aldehyde dehydrogenase family.</text>
</comment>
<dbReference type="GO" id="GO:0004029">
    <property type="term" value="F:aldehyde dehydrogenase (NAD+) activity"/>
    <property type="evidence" value="ECO:0007669"/>
    <property type="project" value="UniProtKB-ARBA"/>
</dbReference>
<dbReference type="EMBL" id="JALJOR010000005">
    <property type="protein sequence ID" value="KAK9816896.1"/>
    <property type="molecule type" value="Genomic_DNA"/>
</dbReference>
<accession>A0AAW1PTD5</accession>
<name>A0AAW1PTD5_9CHLO</name>
<dbReference type="CDD" id="cd07110">
    <property type="entry name" value="ALDH_F10_BADH"/>
    <property type="match status" value="1"/>
</dbReference>
<sequence length="499" mass="53632">MSIPARQLYIAGKWVAPVHAGRFPVMSPRSESEVGSIPNATAEDVDRAVAAAAAAHADGGWGRSLGRYRAGFLRAIAKKVKDDKTQLAKLETIDCGKPIQEAEWDMDDVAGCFEYYAELAEKLDARQDAPINVGMDDFRCRVRREPLGVVALITPWNYPLLMAAWKVAPALAAGNCVVLKPSEVASVTCLELAAIVHDVGVPAGVFNLITGTGQDAGAPLSAHPGIAKVAFTGSVATGKRVALAAAANVKPATLELGGKSALIVFEDADIANAVEWCMFGAFWTVGQICTATSRLLVHESIATEFYAQLKRRAESIKICDPLIEDCRLGPVVNKSQHDKILQFIQVAQQQGATLLTGGKRPAHLAQGYFVEPTVFVDMKAHMQLWTDEVFGPVLASCTFRTEAEAIEMANSSIYGLAAAVISADEQRCKRVAEAMQSGIVWVNCAQPCFVQAPWGGVKASGHGRELGEWGLESFLSVKQVTTYVSKEKWGWFPSSQSKL</sequence>
<dbReference type="InterPro" id="IPR016162">
    <property type="entry name" value="Ald_DH_N"/>
</dbReference>
<organism evidence="8 9">
    <name type="scientific">[Myrmecia] bisecta</name>
    <dbReference type="NCBI Taxonomy" id="41462"/>
    <lineage>
        <taxon>Eukaryota</taxon>
        <taxon>Viridiplantae</taxon>
        <taxon>Chlorophyta</taxon>
        <taxon>core chlorophytes</taxon>
        <taxon>Trebouxiophyceae</taxon>
        <taxon>Trebouxiales</taxon>
        <taxon>Trebouxiaceae</taxon>
        <taxon>Myrmecia</taxon>
    </lineage>
</organism>
<keyword evidence="2 6" id="KW-0560">Oxidoreductase</keyword>